<evidence type="ECO:0000313" key="5">
    <source>
        <dbReference type="Proteomes" id="UP000231962"/>
    </source>
</evidence>
<dbReference type="Pfam" id="PF00534">
    <property type="entry name" value="Glycos_transf_1"/>
    <property type="match status" value="1"/>
</dbReference>
<feature type="domain" description="Glycosyl transferase family 1" evidence="1">
    <location>
        <begin position="189"/>
        <end position="351"/>
    </location>
</feature>
<organism evidence="4 6">
    <name type="scientific">Leptospira perolatii</name>
    <dbReference type="NCBI Taxonomy" id="2023191"/>
    <lineage>
        <taxon>Bacteria</taxon>
        <taxon>Pseudomonadati</taxon>
        <taxon>Spirochaetota</taxon>
        <taxon>Spirochaetia</taxon>
        <taxon>Leptospirales</taxon>
        <taxon>Leptospiraceae</taxon>
        <taxon>Leptospira</taxon>
    </lineage>
</organism>
<dbReference type="Pfam" id="PF13477">
    <property type="entry name" value="Glyco_trans_4_2"/>
    <property type="match status" value="1"/>
</dbReference>
<dbReference type="EMBL" id="NPDY01000004">
    <property type="protein sequence ID" value="PJZ70259.1"/>
    <property type="molecule type" value="Genomic_DNA"/>
</dbReference>
<evidence type="ECO:0000259" key="1">
    <source>
        <dbReference type="Pfam" id="PF00534"/>
    </source>
</evidence>
<dbReference type="CDD" id="cd03808">
    <property type="entry name" value="GT4_CapM-like"/>
    <property type="match status" value="1"/>
</dbReference>
<evidence type="ECO:0008006" key="7">
    <source>
        <dbReference type="Google" id="ProtNLM"/>
    </source>
</evidence>
<dbReference type="InterPro" id="IPR001296">
    <property type="entry name" value="Glyco_trans_1"/>
</dbReference>
<dbReference type="GO" id="GO:0016757">
    <property type="term" value="F:glycosyltransferase activity"/>
    <property type="evidence" value="ECO:0007669"/>
    <property type="project" value="InterPro"/>
</dbReference>
<feature type="domain" description="Glycosyltransferase subfamily 4-like N-terminal" evidence="2">
    <location>
        <begin position="3"/>
        <end position="145"/>
    </location>
</feature>
<keyword evidence="5" id="KW-1185">Reference proteome</keyword>
<dbReference type="Proteomes" id="UP000231962">
    <property type="component" value="Unassembled WGS sequence"/>
</dbReference>
<dbReference type="PANTHER" id="PTHR12526">
    <property type="entry name" value="GLYCOSYLTRANSFERASE"/>
    <property type="match status" value="1"/>
</dbReference>
<evidence type="ECO:0000313" key="6">
    <source>
        <dbReference type="Proteomes" id="UP000231990"/>
    </source>
</evidence>
<proteinExistence type="predicted"/>
<evidence type="ECO:0000259" key="2">
    <source>
        <dbReference type="Pfam" id="PF13477"/>
    </source>
</evidence>
<protein>
    <recommendedName>
        <fullName evidence="7">Glycosyltransferase family 1 protein</fullName>
    </recommendedName>
</protein>
<comment type="caution">
    <text evidence="4">The sequence shown here is derived from an EMBL/GenBank/DDBJ whole genome shotgun (WGS) entry which is preliminary data.</text>
</comment>
<dbReference type="AlphaFoldDB" id="A0A2M9ZLC6"/>
<accession>A0A2M9ZLC6</accession>
<dbReference type="Gene3D" id="3.40.50.2000">
    <property type="entry name" value="Glycogen Phosphorylase B"/>
    <property type="match status" value="2"/>
</dbReference>
<name>A0A2M9ZLC6_9LEPT</name>
<dbReference type="SUPFAM" id="SSF53756">
    <property type="entry name" value="UDP-Glycosyltransferase/glycogen phosphorylase"/>
    <property type="match status" value="1"/>
</dbReference>
<evidence type="ECO:0000313" key="3">
    <source>
        <dbReference type="EMBL" id="PJZ70259.1"/>
    </source>
</evidence>
<dbReference type="EMBL" id="NPDZ01000007">
    <property type="protein sequence ID" value="PJZ72857.1"/>
    <property type="molecule type" value="Genomic_DNA"/>
</dbReference>
<dbReference type="OrthoDB" id="9806653at2"/>
<dbReference type="PANTHER" id="PTHR12526:SF638">
    <property type="entry name" value="SPORE COAT PROTEIN SA"/>
    <property type="match status" value="1"/>
</dbReference>
<gene>
    <name evidence="3" type="ORF">CH360_06555</name>
    <name evidence="4" type="ORF">CH373_12415</name>
</gene>
<dbReference type="InterPro" id="IPR028098">
    <property type="entry name" value="Glyco_trans_4-like_N"/>
</dbReference>
<sequence length="375" mass="42641">MPKILFNVTEDWYFWLHRSNLALHLKEKGWTVQVLTSDGEYRQKIENAGFTWIKTPIKRASRNPFHIPFCSFKIRKILQMQNPDILHNVSILPILVGSFACLFRKKQAIVNAVTGLGFVFINSRNFFRIALRRAVELAYKSAFAIGPSRILFENPDDLELFISQRIITAKQARLILGSGVDVLRFSPGNKRNDSFRVLLAARLIEEKGIRTYVEAAKVMKEKGEKIEFLLAGISDPSNPSSIPIEEVEAWNEKGWIRWMGRVQDMPGLLKEVDAFVLPSRYREGIPMGLLEAASCELPLVTTDSPGCREAVRNEWNGFLIEKDNPKELANSIHKLYLDPELRKKMGKNSRELATSKFASSIVNAATESVYSDLLK</sequence>
<dbReference type="RefSeq" id="WP_100713221.1">
    <property type="nucleotide sequence ID" value="NZ_NPDY01000004.1"/>
</dbReference>
<reference evidence="5 6" key="1">
    <citation type="submission" date="2017-07" db="EMBL/GenBank/DDBJ databases">
        <title>Leptospira spp. isolated from tropical soils.</title>
        <authorList>
            <person name="Thibeaux R."/>
            <person name="Iraola G."/>
            <person name="Ferres I."/>
            <person name="Bierque E."/>
            <person name="Girault D."/>
            <person name="Soupe-Gilbert M.-E."/>
            <person name="Picardeau M."/>
            <person name="Goarant C."/>
        </authorList>
    </citation>
    <scope>NUCLEOTIDE SEQUENCE [LARGE SCALE GENOMIC DNA]</scope>
    <source>
        <strain evidence="4 6">FH1-B-B1</strain>
        <strain evidence="3 5">FH1-B-C1</strain>
    </source>
</reference>
<dbReference type="Proteomes" id="UP000231990">
    <property type="component" value="Unassembled WGS sequence"/>
</dbReference>
<evidence type="ECO:0000313" key="4">
    <source>
        <dbReference type="EMBL" id="PJZ72857.1"/>
    </source>
</evidence>